<dbReference type="Proteomes" id="UP001234989">
    <property type="component" value="Chromosome 3"/>
</dbReference>
<organism evidence="1 2">
    <name type="scientific">Solanum verrucosum</name>
    <dbReference type="NCBI Taxonomy" id="315347"/>
    <lineage>
        <taxon>Eukaryota</taxon>
        <taxon>Viridiplantae</taxon>
        <taxon>Streptophyta</taxon>
        <taxon>Embryophyta</taxon>
        <taxon>Tracheophyta</taxon>
        <taxon>Spermatophyta</taxon>
        <taxon>Magnoliopsida</taxon>
        <taxon>eudicotyledons</taxon>
        <taxon>Gunneridae</taxon>
        <taxon>Pentapetalae</taxon>
        <taxon>asterids</taxon>
        <taxon>lamiids</taxon>
        <taxon>Solanales</taxon>
        <taxon>Solanaceae</taxon>
        <taxon>Solanoideae</taxon>
        <taxon>Solaneae</taxon>
        <taxon>Solanum</taxon>
    </lineage>
</organism>
<dbReference type="AlphaFoldDB" id="A0AAF0QA33"/>
<accession>A0AAF0QA33</accession>
<dbReference type="PANTHER" id="PTHR31286:SF180">
    <property type="entry name" value="OS10G0362600 PROTEIN"/>
    <property type="match status" value="1"/>
</dbReference>
<reference evidence="1" key="1">
    <citation type="submission" date="2023-08" db="EMBL/GenBank/DDBJ databases">
        <title>A de novo genome assembly of Solanum verrucosum Schlechtendal, a Mexican diploid species geographically isolated from the other diploid A-genome species in potato relatives.</title>
        <authorList>
            <person name="Hosaka K."/>
        </authorList>
    </citation>
    <scope>NUCLEOTIDE SEQUENCE</scope>
    <source>
        <tissue evidence="1">Young leaves</tissue>
    </source>
</reference>
<proteinExistence type="predicted"/>
<name>A0AAF0QA33_SOLVR</name>
<dbReference type="EMBL" id="CP133614">
    <property type="protein sequence ID" value="WMV19202.1"/>
    <property type="molecule type" value="Genomic_DNA"/>
</dbReference>
<evidence type="ECO:0000313" key="1">
    <source>
        <dbReference type="EMBL" id="WMV19202.1"/>
    </source>
</evidence>
<protein>
    <recommendedName>
        <fullName evidence="3">DUF4283 domain-containing protein</fullName>
    </recommendedName>
</protein>
<evidence type="ECO:0000313" key="2">
    <source>
        <dbReference type="Proteomes" id="UP001234989"/>
    </source>
</evidence>
<keyword evidence="2" id="KW-1185">Reference proteome</keyword>
<gene>
    <name evidence="1" type="ORF">MTR67_012587</name>
</gene>
<dbReference type="PANTHER" id="PTHR31286">
    <property type="entry name" value="GLYCINE-RICH CELL WALL STRUCTURAL PROTEIN 1.8-LIKE"/>
    <property type="match status" value="1"/>
</dbReference>
<dbReference type="InterPro" id="IPR040256">
    <property type="entry name" value="At4g02000-like"/>
</dbReference>
<sequence length="117" mass="13491">MFKFQTQCVKERVLMEGPYYVNNRPLILNQWELDFEIDKEALSIVSQWVKFLGLPVGYWSVDALSKVASAVGQPIHTYRFTTNAKRISYARILLEVDVSQPLNEQIVIETPSGPWDN</sequence>
<evidence type="ECO:0008006" key="3">
    <source>
        <dbReference type="Google" id="ProtNLM"/>
    </source>
</evidence>